<protein>
    <submittedName>
        <fullName evidence="4">Protein kinase domain-containing protein</fullName>
    </submittedName>
</protein>
<dbReference type="AlphaFoldDB" id="A0A158QGM8"/>
<evidence type="ECO:0000313" key="2">
    <source>
        <dbReference type="EMBL" id="VDN96234.1"/>
    </source>
</evidence>
<reference evidence="2 3" key="2">
    <citation type="submission" date="2018-11" db="EMBL/GenBank/DDBJ databases">
        <authorList>
            <consortium name="Pathogen Informatics"/>
        </authorList>
    </citation>
    <scope>NUCLEOTIDE SEQUENCE [LARGE SCALE GENOMIC DNA]</scope>
</reference>
<accession>A0A158QGM8</accession>
<organism evidence="4">
    <name type="scientific">Rodentolepis nana</name>
    <name type="common">Dwarf tapeworm</name>
    <name type="synonym">Hymenolepis nana</name>
    <dbReference type="NCBI Taxonomy" id="102285"/>
    <lineage>
        <taxon>Eukaryota</taxon>
        <taxon>Metazoa</taxon>
        <taxon>Spiralia</taxon>
        <taxon>Lophotrochozoa</taxon>
        <taxon>Platyhelminthes</taxon>
        <taxon>Cestoda</taxon>
        <taxon>Eucestoda</taxon>
        <taxon>Cyclophyllidea</taxon>
        <taxon>Hymenolepididae</taxon>
        <taxon>Rodentolepis</taxon>
    </lineage>
</organism>
<dbReference type="WBParaSite" id="HNAJ_0000037401-mRNA-1">
    <property type="protein sequence ID" value="HNAJ_0000037401-mRNA-1"/>
    <property type="gene ID" value="HNAJ_0000037401"/>
</dbReference>
<feature type="compositionally biased region" description="Pro residues" evidence="1">
    <location>
        <begin position="351"/>
        <end position="366"/>
    </location>
</feature>
<keyword evidence="3" id="KW-1185">Reference proteome</keyword>
<evidence type="ECO:0000313" key="4">
    <source>
        <dbReference type="WBParaSite" id="HNAJ_0000037401-mRNA-1"/>
    </source>
</evidence>
<reference evidence="4" key="1">
    <citation type="submission" date="2016-04" db="UniProtKB">
        <authorList>
            <consortium name="WormBaseParasite"/>
        </authorList>
    </citation>
    <scope>IDENTIFICATION</scope>
</reference>
<sequence length="646" mass="70999">MPINSNFMAGKALQLFSQLQSTVARCRFVLLHFPTSQWAKLCGEITSQLEILLNTASSTLSSLEDEDDRSLILMLVAVSPSDATRPRQLINGLAAQQTCRIWHPRLNGHCLPRCLQDDMVSEASGDALSNKPFRPSLAFLHVQSENAREFELYRQVLNGDMSSWFLSYSPDYALTTNRTGTVESRCSQGDDCEMCRHRHREFQHNSLPNRQSHQLSITRVPSSEFFHRYSPILATNYRVSQQHKHSACCAATMAGFSDEDYVDASFQFPEIITSIASVPAVTSPLPPAHFSALSSTQGSGEREEKLSEHYEEFRELFHEAVNQKGIDPITRQNRPHRPQAPTLVFSSSPPIIFPPSPASRPAPSSPSSPATPSTASIASLTLSSLITSYTSSSTDRGVIDFRPQRGLFRSCSDTPPTSPEKIVEVASTFTPIPDKLAVRRMGYAVETPQEDAYEPVYEEPIQLECQSVKCASPSLSPYKWKVGSSIHSGYPTSTLPQYRSGLGWTPSTGRGVCLPTNQRTEALRSEIVEIMNGPSDVSTISASVAAAGIGRRSIPTLIDSRRKNTSSNGHIFSPSLTEPIYYEPTPPSTPLCPGTPLGDAVVEELTEKSGNSGSKHSNKIFGGLKSAFKRRGSLFRSNNRKSNAKH</sequence>
<dbReference type="EMBL" id="UZAE01000091">
    <property type="protein sequence ID" value="VDN96234.1"/>
    <property type="molecule type" value="Genomic_DNA"/>
</dbReference>
<dbReference type="Proteomes" id="UP000278807">
    <property type="component" value="Unassembled WGS sequence"/>
</dbReference>
<evidence type="ECO:0000256" key="1">
    <source>
        <dbReference type="SAM" id="MobiDB-lite"/>
    </source>
</evidence>
<feature type="region of interest" description="Disordered" evidence="1">
    <location>
        <begin position="328"/>
        <end position="374"/>
    </location>
</feature>
<name>A0A158QGM8_RODNA</name>
<evidence type="ECO:0000313" key="3">
    <source>
        <dbReference type="Proteomes" id="UP000278807"/>
    </source>
</evidence>
<proteinExistence type="predicted"/>
<dbReference type="OrthoDB" id="6253545at2759"/>
<gene>
    <name evidence="2" type="ORF">HNAJ_LOCUS375</name>
</gene>